<sequence>MFGYLLSVIVFGQISDCVGRYPTIIVCYVITIVSMFLTLLSNSFPMFLVLRFFQAFGRTGATTVGFVLREYLSHLKLE</sequence>
<dbReference type="EMBL" id="BGPR01007358">
    <property type="protein sequence ID" value="GBN26241.1"/>
    <property type="molecule type" value="Genomic_DNA"/>
</dbReference>
<dbReference type="InterPro" id="IPR011701">
    <property type="entry name" value="MFS"/>
</dbReference>
<accession>A0A4Y2MGH0</accession>
<dbReference type="InterPro" id="IPR020846">
    <property type="entry name" value="MFS_dom"/>
</dbReference>
<evidence type="ECO:0000256" key="1">
    <source>
        <dbReference type="ARBA" id="ARBA00004141"/>
    </source>
</evidence>
<comment type="caution">
    <text evidence="7">The sequence shown here is derived from an EMBL/GenBank/DDBJ whole genome shotgun (WGS) entry which is preliminary data.</text>
</comment>
<proteinExistence type="predicted"/>
<keyword evidence="4 5" id="KW-0472">Membrane</keyword>
<feature type="domain" description="Major facilitator superfamily (MFS) profile" evidence="6">
    <location>
        <begin position="1"/>
        <end position="78"/>
    </location>
</feature>
<dbReference type="GO" id="GO:0016020">
    <property type="term" value="C:membrane"/>
    <property type="evidence" value="ECO:0007669"/>
    <property type="project" value="UniProtKB-SubCell"/>
</dbReference>
<dbReference type="PANTHER" id="PTHR24064">
    <property type="entry name" value="SOLUTE CARRIER FAMILY 22 MEMBER"/>
    <property type="match status" value="1"/>
</dbReference>
<name>A0A4Y2MGH0_ARAVE</name>
<protein>
    <recommendedName>
        <fullName evidence="6">Major facilitator superfamily (MFS) profile domain-containing protein</fullName>
    </recommendedName>
</protein>
<feature type="transmembrane region" description="Helical" evidence="5">
    <location>
        <begin position="21"/>
        <end position="40"/>
    </location>
</feature>
<dbReference type="OrthoDB" id="6434632at2759"/>
<comment type="subcellular location">
    <subcellularLocation>
        <location evidence="1">Membrane</location>
        <topology evidence="1">Multi-pass membrane protein</topology>
    </subcellularLocation>
</comment>
<dbReference type="Proteomes" id="UP000499080">
    <property type="component" value="Unassembled WGS sequence"/>
</dbReference>
<reference evidence="7 8" key="1">
    <citation type="journal article" date="2019" name="Sci. Rep.">
        <title>Orb-weaving spider Araneus ventricosus genome elucidates the spidroin gene catalogue.</title>
        <authorList>
            <person name="Kono N."/>
            <person name="Nakamura H."/>
            <person name="Ohtoshi R."/>
            <person name="Moran D.A.P."/>
            <person name="Shinohara A."/>
            <person name="Yoshida Y."/>
            <person name="Fujiwara M."/>
            <person name="Mori M."/>
            <person name="Tomita M."/>
            <person name="Arakawa K."/>
        </authorList>
    </citation>
    <scope>NUCLEOTIDE SEQUENCE [LARGE SCALE GENOMIC DNA]</scope>
</reference>
<dbReference type="PROSITE" id="PS50850">
    <property type="entry name" value="MFS"/>
    <property type="match status" value="1"/>
</dbReference>
<evidence type="ECO:0000256" key="4">
    <source>
        <dbReference type="ARBA" id="ARBA00023136"/>
    </source>
</evidence>
<gene>
    <name evidence="7" type="ORF">AVEN_270366_1</name>
</gene>
<keyword evidence="8" id="KW-1185">Reference proteome</keyword>
<evidence type="ECO:0000259" key="6">
    <source>
        <dbReference type="PROSITE" id="PS50850"/>
    </source>
</evidence>
<evidence type="ECO:0000256" key="5">
    <source>
        <dbReference type="SAM" id="Phobius"/>
    </source>
</evidence>
<dbReference type="InterPro" id="IPR036259">
    <property type="entry name" value="MFS_trans_sf"/>
</dbReference>
<dbReference type="Gene3D" id="1.20.1720.10">
    <property type="entry name" value="Multidrug resistance protein D"/>
    <property type="match status" value="1"/>
</dbReference>
<dbReference type="SUPFAM" id="SSF103473">
    <property type="entry name" value="MFS general substrate transporter"/>
    <property type="match status" value="1"/>
</dbReference>
<evidence type="ECO:0000256" key="2">
    <source>
        <dbReference type="ARBA" id="ARBA00022692"/>
    </source>
</evidence>
<dbReference type="GO" id="GO:0022857">
    <property type="term" value="F:transmembrane transporter activity"/>
    <property type="evidence" value="ECO:0007669"/>
    <property type="project" value="InterPro"/>
</dbReference>
<keyword evidence="2 5" id="KW-0812">Transmembrane</keyword>
<keyword evidence="3 5" id="KW-1133">Transmembrane helix</keyword>
<organism evidence="7 8">
    <name type="scientific">Araneus ventricosus</name>
    <name type="common">Orbweaver spider</name>
    <name type="synonym">Epeira ventricosa</name>
    <dbReference type="NCBI Taxonomy" id="182803"/>
    <lineage>
        <taxon>Eukaryota</taxon>
        <taxon>Metazoa</taxon>
        <taxon>Ecdysozoa</taxon>
        <taxon>Arthropoda</taxon>
        <taxon>Chelicerata</taxon>
        <taxon>Arachnida</taxon>
        <taxon>Araneae</taxon>
        <taxon>Araneomorphae</taxon>
        <taxon>Entelegynae</taxon>
        <taxon>Araneoidea</taxon>
        <taxon>Araneidae</taxon>
        <taxon>Araneus</taxon>
    </lineage>
</organism>
<dbReference type="AlphaFoldDB" id="A0A4Y2MGH0"/>
<evidence type="ECO:0000313" key="7">
    <source>
        <dbReference type="EMBL" id="GBN26241.1"/>
    </source>
</evidence>
<evidence type="ECO:0000256" key="3">
    <source>
        <dbReference type="ARBA" id="ARBA00022989"/>
    </source>
</evidence>
<evidence type="ECO:0000313" key="8">
    <source>
        <dbReference type="Proteomes" id="UP000499080"/>
    </source>
</evidence>
<dbReference type="Pfam" id="PF07690">
    <property type="entry name" value="MFS_1"/>
    <property type="match status" value="1"/>
</dbReference>